<organism evidence="1 2">
    <name type="scientific">Georgenia subflava</name>
    <dbReference type="NCBI Taxonomy" id="1622177"/>
    <lineage>
        <taxon>Bacteria</taxon>
        <taxon>Bacillati</taxon>
        <taxon>Actinomycetota</taxon>
        <taxon>Actinomycetes</taxon>
        <taxon>Micrococcales</taxon>
        <taxon>Bogoriellaceae</taxon>
        <taxon>Georgenia</taxon>
    </lineage>
</organism>
<dbReference type="InterPro" id="IPR050484">
    <property type="entry name" value="Transf_Hexapept/Carb_Anhydrase"/>
</dbReference>
<dbReference type="Proteomes" id="UP000437709">
    <property type="component" value="Unassembled WGS sequence"/>
</dbReference>
<protein>
    <submittedName>
        <fullName evidence="1">Gamma carbonic anhydrase family protein</fullName>
    </submittedName>
</protein>
<accession>A0A6N7EH72</accession>
<sequence length="183" mass="18794">MNVSPVTGPTLLALPGGLEPRLPAGTFVAQGATVVGNVHAGERVSVWYGATLRADCGGHEIVIGERSNVQDNASVHVGLEHPVRVGAGVSIGHNAVLHGCEIEDDVLVGMGAVVLNGARIGRGSLIAAGAVVLEGTEIPERSLVAGVPGKVRRQTTDDEVAAIRRNADVYLELSRAHSAARPV</sequence>
<evidence type="ECO:0000313" key="1">
    <source>
        <dbReference type="EMBL" id="MPV35496.1"/>
    </source>
</evidence>
<keyword evidence="2" id="KW-1185">Reference proteome</keyword>
<comment type="caution">
    <text evidence="1">The sequence shown here is derived from an EMBL/GenBank/DDBJ whole genome shotgun (WGS) entry which is preliminary data.</text>
</comment>
<dbReference type="PANTHER" id="PTHR13061">
    <property type="entry name" value="DYNACTIN SUBUNIT P25"/>
    <property type="match status" value="1"/>
</dbReference>
<evidence type="ECO:0000313" key="2">
    <source>
        <dbReference type="Proteomes" id="UP000437709"/>
    </source>
</evidence>
<dbReference type="Gene3D" id="2.160.10.10">
    <property type="entry name" value="Hexapeptide repeat proteins"/>
    <property type="match status" value="1"/>
</dbReference>
<dbReference type="SUPFAM" id="SSF51161">
    <property type="entry name" value="Trimeric LpxA-like enzymes"/>
    <property type="match status" value="1"/>
</dbReference>
<dbReference type="CDD" id="cd04645">
    <property type="entry name" value="LbH_gamma_CA_like"/>
    <property type="match status" value="1"/>
</dbReference>
<proteinExistence type="predicted"/>
<name>A0A6N7EH72_9MICO</name>
<gene>
    <name evidence="1" type="ORF">GB881_00280</name>
</gene>
<dbReference type="AlphaFoldDB" id="A0A6N7EH72"/>
<dbReference type="PANTHER" id="PTHR13061:SF29">
    <property type="entry name" value="GAMMA CARBONIC ANHYDRASE-LIKE 1, MITOCHONDRIAL-RELATED"/>
    <property type="match status" value="1"/>
</dbReference>
<dbReference type="OrthoDB" id="9803036at2"/>
<dbReference type="InterPro" id="IPR047324">
    <property type="entry name" value="LbH_gamma_CA-like"/>
</dbReference>
<reference evidence="1 2" key="1">
    <citation type="submission" date="2019-10" db="EMBL/GenBank/DDBJ databases">
        <title>Georgenia wutianyii sp. nov. and Georgenia yuyongxinii sp. nov. isolated from plateau pika (Ochotona curzoniae) in the Qinghai-Tibet plateau of China.</title>
        <authorList>
            <person name="Tian Z."/>
        </authorList>
    </citation>
    <scope>NUCLEOTIDE SEQUENCE [LARGE SCALE GENOMIC DNA]</scope>
    <source>
        <strain evidence="1 2">JCM 19765</strain>
    </source>
</reference>
<dbReference type="InterPro" id="IPR001451">
    <property type="entry name" value="Hexapep"/>
</dbReference>
<dbReference type="Pfam" id="PF00132">
    <property type="entry name" value="Hexapep"/>
    <property type="match status" value="1"/>
</dbReference>
<dbReference type="InterPro" id="IPR011004">
    <property type="entry name" value="Trimer_LpxA-like_sf"/>
</dbReference>
<dbReference type="EMBL" id="WHPC01000001">
    <property type="protein sequence ID" value="MPV35496.1"/>
    <property type="molecule type" value="Genomic_DNA"/>
</dbReference>
<dbReference type="RefSeq" id="WP_152193403.1">
    <property type="nucleotide sequence ID" value="NZ_VUKD01000001.1"/>
</dbReference>